<sequence length="161" mass="16900">MTGIDLAVLALVSFSALIGALRGLIRESFSLAAWVGGLLLAWTQHRAFAAALGTWIVSPALALALAFVLLLLLVLLPGTVLGAILGRLTERVGLALPDRLLGSMFGALRGLLIAALMVFLVALTPLAEAAWWQDSALISGLEGLAERLLERLPASLGAHFR</sequence>
<feature type="transmembrane region" description="Helical" evidence="5">
    <location>
        <begin position="106"/>
        <end position="127"/>
    </location>
</feature>
<dbReference type="PANTHER" id="PTHR36926">
    <property type="entry name" value="COLICIN V PRODUCTION PROTEIN"/>
    <property type="match status" value="1"/>
</dbReference>
<feature type="transmembrane region" description="Helical" evidence="5">
    <location>
        <begin position="6"/>
        <end position="25"/>
    </location>
</feature>
<dbReference type="Proteomes" id="UP000740754">
    <property type="component" value="Unassembled WGS sequence"/>
</dbReference>
<feature type="transmembrane region" description="Helical" evidence="5">
    <location>
        <begin position="62"/>
        <end position="85"/>
    </location>
</feature>
<proteinExistence type="predicted"/>
<gene>
    <name evidence="6" type="ORF">HF203_08390</name>
</gene>
<comment type="subcellular location">
    <subcellularLocation>
        <location evidence="1">Membrane</location>
        <topology evidence="1">Multi-pass membrane protein</topology>
    </subcellularLocation>
</comment>
<name>A0ABX1IAM9_9GAMM</name>
<dbReference type="EMBL" id="JAAXKX010000009">
    <property type="protein sequence ID" value="NKN33240.1"/>
    <property type="molecule type" value="Genomic_DNA"/>
</dbReference>
<comment type="caution">
    <text evidence="6">The sequence shown here is derived from an EMBL/GenBank/DDBJ whole genome shotgun (WGS) entry which is preliminary data.</text>
</comment>
<accession>A0ABX1IAM9</accession>
<protein>
    <submittedName>
        <fullName evidence="6">CvpA family protein</fullName>
    </submittedName>
</protein>
<dbReference type="RefSeq" id="WP_168668605.1">
    <property type="nucleotide sequence ID" value="NZ_JAAXKX010000009.1"/>
</dbReference>
<evidence type="ECO:0000256" key="2">
    <source>
        <dbReference type="ARBA" id="ARBA00022692"/>
    </source>
</evidence>
<keyword evidence="3 5" id="KW-1133">Transmembrane helix</keyword>
<dbReference type="Pfam" id="PF02674">
    <property type="entry name" value="Colicin_V"/>
    <property type="match status" value="1"/>
</dbReference>
<evidence type="ECO:0000256" key="3">
    <source>
        <dbReference type="ARBA" id="ARBA00022989"/>
    </source>
</evidence>
<keyword evidence="2 5" id="KW-0812">Transmembrane</keyword>
<dbReference type="PANTHER" id="PTHR36926:SF1">
    <property type="entry name" value="COLICIN V PRODUCTION PROTEIN"/>
    <property type="match status" value="1"/>
</dbReference>
<feature type="transmembrane region" description="Helical" evidence="5">
    <location>
        <begin position="32"/>
        <end position="56"/>
    </location>
</feature>
<evidence type="ECO:0000256" key="1">
    <source>
        <dbReference type="ARBA" id="ARBA00004141"/>
    </source>
</evidence>
<keyword evidence="4 5" id="KW-0472">Membrane</keyword>
<evidence type="ECO:0000256" key="4">
    <source>
        <dbReference type="ARBA" id="ARBA00023136"/>
    </source>
</evidence>
<dbReference type="InterPro" id="IPR052719">
    <property type="entry name" value="CvpA-like"/>
</dbReference>
<keyword evidence="7" id="KW-1185">Reference proteome</keyword>
<evidence type="ECO:0000313" key="6">
    <source>
        <dbReference type="EMBL" id="NKN33240.1"/>
    </source>
</evidence>
<evidence type="ECO:0000313" key="7">
    <source>
        <dbReference type="Proteomes" id="UP000740754"/>
    </source>
</evidence>
<organism evidence="6 7">
    <name type="scientific">Marichromatium bheemlicum</name>
    <dbReference type="NCBI Taxonomy" id="365339"/>
    <lineage>
        <taxon>Bacteria</taxon>
        <taxon>Pseudomonadati</taxon>
        <taxon>Pseudomonadota</taxon>
        <taxon>Gammaproteobacteria</taxon>
        <taxon>Chromatiales</taxon>
        <taxon>Chromatiaceae</taxon>
        <taxon>Marichromatium</taxon>
    </lineage>
</organism>
<dbReference type="InterPro" id="IPR003825">
    <property type="entry name" value="Colicin-V_CvpA"/>
</dbReference>
<evidence type="ECO:0000256" key="5">
    <source>
        <dbReference type="SAM" id="Phobius"/>
    </source>
</evidence>
<reference evidence="6 7" key="1">
    <citation type="submission" date="2020-04" db="EMBL/GenBank/DDBJ databases">
        <title>Draft Whole-Genome sequence of Marichromatium bheemlicum DSM 18632, type strain.</title>
        <authorList>
            <person name="Kyndt J.A."/>
            <person name="Meyer T.E."/>
        </authorList>
    </citation>
    <scope>NUCLEOTIDE SEQUENCE [LARGE SCALE GENOMIC DNA]</scope>
    <source>
        <strain evidence="6 7">DSM 18632</strain>
    </source>
</reference>